<evidence type="ECO:0000313" key="2">
    <source>
        <dbReference type="Proteomes" id="UP000501868"/>
    </source>
</evidence>
<evidence type="ECO:0000313" key="1">
    <source>
        <dbReference type="EMBL" id="QIZ07807.1"/>
    </source>
</evidence>
<sequence>MNFEMQKANMLAENIKGFIKYVQKSHENKNSFRFNPDKLFQIKLLIEEFKFQILADELLRINKFSWDEKYTYYLVDQFIEGIEIIDEYIHNNYNDLFLLTARVYTLKDLSQSFSRQGKLYHWS</sequence>
<dbReference type="Proteomes" id="UP000501868">
    <property type="component" value="Chromosome"/>
</dbReference>
<reference evidence="1 2" key="1">
    <citation type="submission" date="2020-04" db="EMBL/GenBank/DDBJ databases">
        <title>Genome-Wide Identification of 5-Methylcytosine Sites in Bacterial Genomes By High-Throughput Sequencing of MspJI Restriction Fragments.</title>
        <authorList>
            <person name="Wu V."/>
        </authorList>
    </citation>
    <scope>NUCLEOTIDE SEQUENCE [LARGE SCALE GENOMIC DNA]</scope>
    <source>
        <strain evidence="1 2">S2</strain>
    </source>
</reference>
<accession>A0A6H1P316</accession>
<organism evidence="1 2">
    <name type="scientific">Priestia megaterium</name>
    <name type="common">Bacillus megaterium</name>
    <dbReference type="NCBI Taxonomy" id="1404"/>
    <lineage>
        <taxon>Bacteria</taxon>
        <taxon>Bacillati</taxon>
        <taxon>Bacillota</taxon>
        <taxon>Bacilli</taxon>
        <taxon>Bacillales</taxon>
        <taxon>Bacillaceae</taxon>
        <taxon>Priestia</taxon>
    </lineage>
</organism>
<dbReference type="EMBL" id="CP051128">
    <property type="protein sequence ID" value="QIZ07807.1"/>
    <property type="molecule type" value="Genomic_DNA"/>
</dbReference>
<protein>
    <submittedName>
        <fullName evidence="1">Uncharacterized protein</fullName>
    </submittedName>
</protein>
<name>A0A6H1P316_PRIMG</name>
<proteinExistence type="predicted"/>
<gene>
    <name evidence="1" type="ORF">HFZ78_14650</name>
</gene>
<dbReference type="AlphaFoldDB" id="A0A6H1P316"/>
<reference evidence="1 2" key="2">
    <citation type="submission" date="2020-04" db="EMBL/GenBank/DDBJ databases">
        <authorList>
            <person name="Fomenkov A."/>
            <person name="Anton B.P."/>
            <person name="Roberts R.J."/>
        </authorList>
    </citation>
    <scope>NUCLEOTIDE SEQUENCE [LARGE SCALE GENOMIC DNA]</scope>
    <source>
        <strain evidence="1 2">S2</strain>
    </source>
</reference>